<gene>
    <name evidence="1" type="ORF">DMAD_01953</name>
</gene>
<organism evidence="1 2">
    <name type="scientific">Drosophila madeirensis</name>
    <name type="common">Fruit fly</name>
    <dbReference type="NCBI Taxonomy" id="30013"/>
    <lineage>
        <taxon>Eukaryota</taxon>
        <taxon>Metazoa</taxon>
        <taxon>Ecdysozoa</taxon>
        <taxon>Arthropoda</taxon>
        <taxon>Hexapoda</taxon>
        <taxon>Insecta</taxon>
        <taxon>Pterygota</taxon>
        <taxon>Neoptera</taxon>
        <taxon>Endopterygota</taxon>
        <taxon>Diptera</taxon>
        <taxon>Brachycera</taxon>
        <taxon>Muscomorpha</taxon>
        <taxon>Ephydroidea</taxon>
        <taxon>Drosophilidae</taxon>
        <taxon>Drosophila</taxon>
        <taxon>Sophophora</taxon>
    </lineage>
</organism>
<evidence type="ECO:0000313" key="2">
    <source>
        <dbReference type="Proteomes" id="UP001500889"/>
    </source>
</evidence>
<protein>
    <submittedName>
        <fullName evidence="1">Uncharacterized protein</fullName>
    </submittedName>
</protein>
<reference evidence="1 2" key="1">
    <citation type="submission" date="2024-02" db="EMBL/GenBank/DDBJ databases">
        <title>A chromosome-level genome assembly of Drosophila madeirensis, a fruit fly species endemic to Madeira island.</title>
        <authorList>
            <person name="Tomihara K."/>
            <person name="Llopart A."/>
            <person name="Yamamoto D."/>
        </authorList>
    </citation>
    <scope>NUCLEOTIDE SEQUENCE [LARGE SCALE GENOMIC DNA]</scope>
    <source>
        <strain evidence="1 2">RF1</strain>
    </source>
</reference>
<keyword evidence="2" id="KW-1185">Reference proteome</keyword>
<sequence length="200" mass="22312">MFPTSEMSTAPSRKQLKNKNMSALNIDGVCSVLSMLQGYLPFSCCSEQPKEDSIEENIFLDSAVVGPAAVVVEDISKSKPAAAVECNNLGSPDKESATLMKQPNAADYWFDIGRRSHATYVFNGEYSPDSTFEMDLATLEEEWIKSMMRNVEPEPPMIVAPIQEYELVAEVQFIRFTLDGILWLTDEDSSDEEEDDNVSM</sequence>
<accession>A0AAU9G427</accession>
<dbReference type="AlphaFoldDB" id="A0AAU9G427"/>
<proteinExistence type="predicted"/>
<evidence type="ECO:0000313" key="1">
    <source>
        <dbReference type="EMBL" id="BFG02457.1"/>
    </source>
</evidence>
<name>A0AAU9G427_DROMD</name>
<dbReference type="EMBL" id="AP029266">
    <property type="protein sequence ID" value="BFG02457.1"/>
    <property type="molecule type" value="Genomic_DNA"/>
</dbReference>
<dbReference type="Proteomes" id="UP001500889">
    <property type="component" value="Chromosome A"/>
</dbReference>